<dbReference type="PATRIC" id="fig|158899.10.peg.4"/>
<name>A0A127P503_9BURK</name>
<sequence>MSDAIKPNAVARREALILSEELLRNIELSEIPLTNAVLKASRLARLLNEFEFQKIFEYEAGGYPSTPEGVSPEIWTYLESAGRIFQDKNSEGEIKSFGVMESIEQLEAKVEGTKLGLDAARDASVSISSANPHQFVSAVKGNAVERGKLHTELQRAVKRLGTRRAFLHSYVVQRNLELKFSTIASDAFSRIRELVDKSVGDLLPSTVQKFTAIYENLQSENPEDWSNAVHGCRRVLQDLADVVFPATDQPRNIDVGGKNREIKLGPDNYINRLICFVEDNSTSGRTQAIVGSQMSFLGDRLDALFQAAQKGSHATIASREEADRYVVYTYMAVGDLLQLRTDTDQGGRKTAVSEKLTVDINSAMQ</sequence>
<dbReference type="InterPro" id="IPR041304">
    <property type="entry name" value="AbiTii"/>
</dbReference>
<evidence type="ECO:0000313" key="3">
    <source>
        <dbReference type="Proteomes" id="UP000072421"/>
    </source>
</evidence>
<gene>
    <name evidence="2" type="ORF">CFter6_0004</name>
</gene>
<feature type="domain" description="AbiTii" evidence="1">
    <location>
        <begin position="18"/>
        <end position="172"/>
    </location>
</feature>
<dbReference type="RefSeq" id="WP_167351324.1">
    <property type="nucleotide sequence ID" value="NZ_CP013232.1"/>
</dbReference>
<evidence type="ECO:0000259" key="1">
    <source>
        <dbReference type="Pfam" id="PF18864"/>
    </source>
</evidence>
<protein>
    <recommendedName>
        <fullName evidence="1">AbiTii domain-containing protein</fullName>
    </recommendedName>
</protein>
<dbReference type="EMBL" id="CP013232">
    <property type="protein sequence ID" value="AMO92735.1"/>
    <property type="molecule type" value="Genomic_DNA"/>
</dbReference>
<reference evidence="2 3" key="1">
    <citation type="submission" date="2015-11" db="EMBL/GenBank/DDBJ databases">
        <title>Exploring the genomic traits of fungus-feeding bacterial genus Collimonas.</title>
        <authorList>
            <person name="Song C."/>
            <person name="Schmidt R."/>
            <person name="de Jager V."/>
            <person name="Krzyzanowska D."/>
            <person name="Jongedijk E."/>
            <person name="Cankar K."/>
            <person name="Beekwilder J."/>
            <person name="van Veen A."/>
            <person name="de Boer W."/>
            <person name="van Veen J.A."/>
            <person name="Garbeva P."/>
        </authorList>
    </citation>
    <scope>NUCLEOTIDE SEQUENCE [LARGE SCALE GENOMIC DNA]</scope>
    <source>
        <strain evidence="2 3">Ter6</strain>
    </source>
</reference>
<accession>A0A127P503</accession>
<dbReference type="Pfam" id="PF18864">
    <property type="entry name" value="AbiTii"/>
    <property type="match status" value="1"/>
</dbReference>
<proteinExistence type="predicted"/>
<dbReference type="Proteomes" id="UP000072421">
    <property type="component" value="Chromosome"/>
</dbReference>
<evidence type="ECO:0000313" key="2">
    <source>
        <dbReference type="EMBL" id="AMO92735.1"/>
    </source>
</evidence>
<organism evidence="2">
    <name type="scientific">Collimonas fungivorans</name>
    <dbReference type="NCBI Taxonomy" id="158899"/>
    <lineage>
        <taxon>Bacteria</taxon>
        <taxon>Pseudomonadati</taxon>
        <taxon>Pseudomonadota</taxon>
        <taxon>Betaproteobacteria</taxon>
        <taxon>Burkholderiales</taxon>
        <taxon>Oxalobacteraceae</taxon>
        <taxon>Collimonas</taxon>
    </lineage>
</organism>
<dbReference type="AlphaFoldDB" id="A0A127P503"/>